<reference evidence="2 3" key="1">
    <citation type="journal article" date="2018" name="New Phytol.">
        <title>Phylogenomics of Endogonaceae and evolution of mycorrhizas within Mucoromycota.</title>
        <authorList>
            <person name="Chang Y."/>
            <person name="Desiro A."/>
            <person name="Na H."/>
            <person name="Sandor L."/>
            <person name="Lipzen A."/>
            <person name="Clum A."/>
            <person name="Barry K."/>
            <person name="Grigoriev I.V."/>
            <person name="Martin F.M."/>
            <person name="Stajich J.E."/>
            <person name="Smith M.E."/>
            <person name="Bonito G."/>
            <person name="Spatafora J.W."/>
        </authorList>
    </citation>
    <scope>NUCLEOTIDE SEQUENCE [LARGE SCALE GENOMIC DNA]</scope>
    <source>
        <strain evidence="2 3">GMNB39</strain>
    </source>
</reference>
<feature type="compositionally biased region" description="Basic and acidic residues" evidence="1">
    <location>
        <begin position="252"/>
        <end position="266"/>
    </location>
</feature>
<organism evidence="2 3">
    <name type="scientific">Jimgerdemannia flammicorona</name>
    <dbReference type="NCBI Taxonomy" id="994334"/>
    <lineage>
        <taxon>Eukaryota</taxon>
        <taxon>Fungi</taxon>
        <taxon>Fungi incertae sedis</taxon>
        <taxon>Mucoromycota</taxon>
        <taxon>Mucoromycotina</taxon>
        <taxon>Endogonomycetes</taxon>
        <taxon>Endogonales</taxon>
        <taxon>Endogonaceae</taxon>
        <taxon>Jimgerdemannia</taxon>
    </lineage>
</organism>
<dbReference type="EMBL" id="RBNI01008432">
    <property type="protein sequence ID" value="RUP44722.1"/>
    <property type="molecule type" value="Genomic_DNA"/>
</dbReference>
<evidence type="ECO:0000313" key="2">
    <source>
        <dbReference type="EMBL" id="RUP44722.1"/>
    </source>
</evidence>
<keyword evidence="3" id="KW-1185">Reference proteome</keyword>
<dbReference type="AlphaFoldDB" id="A0A433D1K8"/>
<evidence type="ECO:0000256" key="1">
    <source>
        <dbReference type="SAM" id="MobiDB-lite"/>
    </source>
</evidence>
<evidence type="ECO:0000313" key="3">
    <source>
        <dbReference type="Proteomes" id="UP000268093"/>
    </source>
</evidence>
<feature type="region of interest" description="Disordered" evidence="1">
    <location>
        <begin position="109"/>
        <end position="128"/>
    </location>
</feature>
<comment type="caution">
    <text evidence="2">The sequence shown here is derived from an EMBL/GenBank/DDBJ whole genome shotgun (WGS) entry which is preliminary data.</text>
</comment>
<dbReference type="Proteomes" id="UP000268093">
    <property type="component" value="Unassembled WGS sequence"/>
</dbReference>
<protein>
    <submittedName>
        <fullName evidence="2">Uncharacterized protein</fullName>
    </submittedName>
</protein>
<gene>
    <name evidence="2" type="ORF">BC936DRAFT_149088</name>
</gene>
<feature type="region of interest" description="Disordered" evidence="1">
    <location>
        <begin position="81"/>
        <end position="101"/>
    </location>
</feature>
<feature type="compositionally biased region" description="Polar residues" evidence="1">
    <location>
        <begin position="82"/>
        <end position="92"/>
    </location>
</feature>
<feature type="region of interest" description="Disordered" evidence="1">
    <location>
        <begin position="225"/>
        <end position="279"/>
    </location>
</feature>
<sequence length="279" mass="30797">MTKVQKTQTCRAVTPYDKGNSCSGLPSHDSKGHTLYQIRANSCEQAVDSGVQTFDLQYHEKGVQTAPENADSLETILDEVSATDQSSTTKAQPQPKKAQPDKVLALTQPTTQPKHQIHGAKTRTHDDDHKEWSMTTVVTQIGQSPTFMVSSPIPQRVLYPLLPLTLAQYMPCPLYNNQATKSLPFDGIQVTTTDVLPYQNIPLRRNENSAARKTTHSLARKPATVYTLSYQDNPPYRRDAVEGRYGAPTSKEATEGHLPLPEKDVTEMPTPDGGASQRL</sequence>
<name>A0A433D1K8_9FUNG</name>
<proteinExistence type="predicted"/>
<accession>A0A433D1K8</accession>